<dbReference type="GO" id="GO:0035556">
    <property type="term" value="P:intracellular signal transduction"/>
    <property type="evidence" value="ECO:0007669"/>
    <property type="project" value="InterPro"/>
</dbReference>
<proteinExistence type="predicted"/>
<dbReference type="Pfam" id="PF00211">
    <property type="entry name" value="Guanylate_cyc"/>
    <property type="match status" value="1"/>
</dbReference>
<name>A0A2T3XUC5_9BURK</name>
<protein>
    <recommendedName>
        <fullName evidence="1">Guanylate cyclase domain-containing protein</fullName>
    </recommendedName>
</protein>
<organism evidence="2 3">
    <name type="scientific">Trinickia symbiotica</name>
    <dbReference type="NCBI Taxonomy" id="863227"/>
    <lineage>
        <taxon>Bacteria</taxon>
        <taxon>Pseudomonadati</taxon>
        <taxon>Pseudomonadota</taxon>
        <taxon>Betaproteobacteria</taxon>
        <taxon>Burkholderiales</taxon>
        <taxon>Burkholderiaceae</taxon>
        <taxon>Trinickia</taxon>
    </lineage>
</organism>
<dbReference type="Gene3D" id="3.30.70.1230">
    <property type="entry name" value="Nucleotide cyclase"/>
    <property type="match status" value="1"/>
</dbReference>
<feature type="domain" description="Guanylate cyclase" evidence="1">
    <location>
        <begin position="16"/>
        <end position="65"/>
    </location>
</feature>
<gene>
    <name evidence="2" type="ORF">C9I57_13380</name>
</gene>
<reference evidence="2 3" key="1">
    <citation type="submission" date="2018-03" db="EMBL/GenBank/DDBJ databases">
        <title>Whole genome analyses suggest that Burkholderia sensu lato contains two further novel genera in the rhizoxinica-symbiotica group Mycetohabitans gen. nov., and Trinickia gen. nov.: implications for the evolution of diazotrophy and nodulation in the Burkholderiaceae.</title>
        <authorList>
            <person name="Estrada De Los Santos P."/>
            <person name="Palmer M."/>
            <person name="Chavez-Ramirez B."/>
            <person name="Steenkamp E.T."/>
            <person name="Hirsch A.M."/>
            <person name="Manyaka P."/>
            <person name="Maluk M."/>
            <person name="Lafos M."/>
            <person name="Crook M."/>
            <person name="Gross E."/>
            <person name="Simon M.F."/>
            <person name="Bueno Dos Reis Junior F."/>
            <person name="Poole P.S."/>
            <person name="Venter S.N."/>
            <person name="James E.K."/>
        </authorList>
    </citation>
    <scope>NUCLEOTIDE SEQUENCE [LARGE SCALE GENOMIC DNA]</scope>
    <source>
        <strain evidence="2 3">JPY-366</strain>
    </source>
</reference>
<dbReference type="Proteomes" id="UP000240638">
    <property type="component" value="Unassembled WGS sequence"/>
</dbReference>
<evidence type="ECO:0000313" key="2">
    <source>
        <dbReference type="EMBL" id="PTB20095.1"/>
    </source>
</evidence>
<evidence type="ECO:0000313" key="3">
    <source>
        <dbReference type="Proteomes" id="UP000240638"/>
    </source>
</evidence>
<evidence type="ECO:0000259" key="1">
    <source>
        <dbReference type="Pfam" id="PF00211"/>
    </source>
</evidence>
<dbReference type="InterPro" id="IPR001054">
    <property type="entry name" value="A/G_cyclase"/>
</dbReference>
<dbReference type="GO" id="GO:0004016">
    <property type="term" value="F:adenylate cyclase activity"/>
    <property type="evidence" value="ECO:0007669"/>
    <property type="project" value="UniProtKB-ARBA"/>
</dbReference>
<dbReference type="SUPFAM" id="SSF55073">
    <property type="entry name" value="Nucleotide cyclase"/>
    <property type="match status" value="1"/>
</dbReference>
<dbReference type="AlphaFoldDB" id="A0A2T3XUC5"/>
<dbReference type="EMBL" id="PYUC01000006">
    <property type="protein sequence ID" value="PTB20095.1"/>
    <property type="molecule type" value="Genomic_DNA"/>
</dbReference>
<accession>A0A2T3XUC5</accession>
<dbReference type="InterPro" id="IPR029787">
    <property type="entry name" value="Nucleotide_cyclase"/>
</dbReference>
<comment type="caution">
    <text evidence="2">The sequence shown here is derived from an EMBL/GenBank/DDBJ whole genome shotgun (WGS) entry which is preliminary data.</text>
</comment>
<sequence>MSNIHSYRAAAGHGLRASRMESHGVPGRVQVTDATRRRLGPPFRFEDHGFIEAKGIGQLHTWFLSRGDLNLAV</sequence>
<dbReference type="GO" id="GO:0009190">
    <property type="term" value="P:cyclic nucleotide biosynthetic process"/>
    <property type="evidence" value="ECO:0007669"/>
    <property type="project" value="InterPro"/>
</dbReference>